<keyword evidence="1" id="KW-0732">Signal</keyword>
<dbReference type="EMBL" id="PYMH01000013">
    <property type="protein sequence ID" value="PSU31791.1"/>
    <property type="molecule type" value="Genomic_DNA"/>
</dbReference>
<sequence length="447" mass="49859">MHSKLAVSAGWCLGLVTTTCLAFGDMEFPDIDWGSGLDGLDIPSWSEIEDQVNNSSDFILAPAVDMLNGATAPGLGSELSGMINAENNPSSGAFRDGQKSEYNFFDDSVDSVDASVRSNCYRYRFHGQCVSMKTSLWPRIYTNTIAQNYVPDFVVEVTSRLPHSNESSFGASNNPTWIGSFMQEANAIVSTTVIDPMFNVLAGAPRTDGAKLQTTHSHTVHSSNSQYLYRDALVYSDPMYSVATSIVGMMAGYCRSPEPTYVPYFSSGMDTLSWRFLTTTETVLLGLYSAEYRSWNHVGSSFGSLMPRNGYHLSSNQFETAVTTAYRAASIVNDQRGRYSGTLGLHVHNPARQYASGSWTRSEFRTLKDHRTMRLREIYPQVSGNTCRNYTGVSQSQKDSWNRAFNQNNSERSAGFKLYRPMICCRKQGNKHLENVWPNWSSTFETY</sequence>
<evidence type="ECO:0008006" key="4">
    <source>
        <dbReference type="Google" id="ProtNLM"/>
    </source>
</evidence>
<keyword evidence="3" id="KW-1185">Reference proteome</keyword>
<feature type="signal peptide" evidence="1">
    <location>
        <begin position="1"/>
        <end position="22"/>
    </location>
</feature>
<evidence type="ECO:0000256" key="1">
    <source>
        <dbReference type="SAM" id="SignalP"/>
    </source>
</evidence>
<dbReference type="OrthoDB" id="5919120at2"/>
<proteinExistence type="predicted"/>
<gene>
    <name evidence="2" type="ORF">C9I99_21645</name>
</gene>
<dbReference type="RefSeq" id="WP_107350921.1">
    <property type="nucleotide sequence ID" value="NZ_PYMH01000013.1"/>
</dbReference>
<dbReference type="Proteomes" id="UP000241222">
    <property type="component" value="Unassembled WGS sequence"/>
</dbReference>
<dbReference type="AlphaFoldDB" id="A0A2T3ITX7"/>
<name>A0A2T3ITX7_9GAMM</name>
<evidence type="ECO:0000313" key="2">
    <source>
        <dbReference type="EMBL" id="PSU31791.1"/>
    </source>
</evidence>
<organism evidence="2 3">
    <name type="scientific">Photobacterium lutimaris</name>
    <dbReference type="NCBI Taxonomy" id="388278"/>
    <lineage>
        <taxon>Bacteria</taxon>
        <taxon>Pseudomonadati</taxon>
        <taxon>Pseudomonadota</taxon>
        <taxon>Gammaproteobacteria</taxon>
        <taxon>Vibrionales</taxon>
        <taxon>Vibrionaceae</taxon>
        <taxon>Photobacterium</taxon>
    </lineage>
</organism>
<protein>
    <recommendedName>
        <fullName evidence="4">TIGR03756 family integrating conjugative element protein</fullName>
    </recommendedName>
</protein>
<reference evidence="2 3" key="1">
    <citation type="submission" date="2018-03" db="EMBL/GenBank/DDBJ databases">
        <title>Whole genome sequencing of Histamine producing bacteria.</title>
        <authorList>
            <person name="Butler K."/>
        </authorList>
    </citation>
    <scope>NUCLEOTIDE SEQUENCE [LARGE SCALE GENOMIC DNA]</scope>
    <source>
        <strain evidence="2 3">JCM 13586</strain>
    </source>
</reference>
<feature type="chain" id="PRO_5015691134" description="TIGR03756 family integrating conjugative element protein" evidence="1">
    <location>
        <begin position="23"/>
        <end position="447"/>
    </location>
</feature>
<evidence type="ECO:0000313" key="3">
    <source>
        <dbReference type="Proteomes" id="UP000241222"/>
    </source>
</evidence>
<comment type="caution">
    <text evidence="2">The sequence shown here is derived from an EMBL/GenBank/DDBJ whole genome shotgun (WGS) entry which is preliminary data.</text>
</comment>
<accession>A0A2T3ITX7</accession>